<dbReference type="OrthoDB" id="3692045at2"/>
<sequence>MAMNINWLAVAAATAVGMVIACFWYGKAFLGVWRELTGVTEADSKRAGKTPMVVLLVCVTGTAIALTAACDVTSTALGHNSIWLNVGVGLVTGLGFSLSTLLQHNAFEQKPTRLTVINSAYQLVLFGGMALTIGLLG</sequence>
<keyword evidence="1" id="KW-1133">Transmembrane helix</keyword>
<comment type="caution">
    <text evidence="2">The sequence shown here is derived from an EMBL/GenBank/DDBJ whole genome shotgun (WGS) entry which is preliminary data.</text>
</comment>
<proteinExistence type="predicted"/>
<feature type="transmembrane region" description="Helical" evidence="1">
    <location>
        <begin position="6"/>
        <end position="26"/>
    </location>
</feature>
<dbReference type="STRING" id="85968.GCA_900073015_00962"/>
<accession>A0A2G5PAK8</accession>
<evidence type="ECO:0000256" key="1">
    <source>
        <dbReference type="SAM" id="Phobius"/>
    </source>
</evidence>
<feature type="transmembrane region" description="Helical" evidence="1">
    <location>
        <begin position="114"/>
        <end position="136"/>
    </location>
</feature>
<reference evidence="2 3" key="1">
    <citation type="journal article" date="2017" name="Infect. Genet. Evol.">
        <title>The new phylogeny of the genus Mycobacterium: The old and the news.</title>
        <authorList>
            <person name="Tortoli E."/>
            <person name="Fedrizzi T."/>
            <person name="Meehan C.J."/>
            <person name="Trovato A."/>
            <person name="Grottola A."/>
            <person name="Giacobazzi E."/>
            <person name="Serpini G.F."/>
            <person name="Tagliazucchi S."/>
            <person name="Fabio A."/>
            <person name="Bettua C."/>
            <person name="Bertorelli R."/>
            <person name="Frascaro F."/>
            <person name="De Sanctis V."/>
            <person name="Pecorari M."/>
            <person name="Jousson O."/>
            <person name="Segata N."/>
            <person name="Cirillo D.M."/>
        </authorList>
    </citation>
    <scope>NUCLEOTIDE SEQUENCE [LARGE SCALE GENOMIC DNA]</scope>
    <source>
        <strain evidence="2 3">CIP1034565</strain>
    </source>
</reference>
<name>A0A2G5PAK8_9MYCO</name>
<feature type="transmembrane region" description="Helical" evidence="1">
    <location>
        <begin position="82"/>
        <end position="102"/>
    </location>
</feature>
<keyword evidence="1" id="KW-0812">Transmembrane</keyword>
<keyword evidence="3" id="KW-1185">Reference proteome</keyword>
<gene>
    <name evidence="2" type="ORF">CQY22_009525</name>
</gene>
<evidence type="ECO:0000313" key="2">
    <source>
        <dbReference type="EMBL" id="PIB75372.1"/>
    </source>
</evidence>
<dbReference type="InterPro" id="IPR013879">
    <property type="entry name" value="DUF1761"/>
</dbReference>
<dbReference type="AlphaFoldDB" id="A0A2G5PAK8"/>
<organism evidence="2 3">
    <name type="scientific">Mycolicibacterium brumae</name>
    <dbReference type="NCBI Taxonomy" id="85968"/>
    <lineage>
        <taxon>Bacteria</taxon>
        <taxon>Bacillati</taxon>
        <taxon>Actinomycetota</taxon>
        <taxon>Actinomycetes</taxon>
        <taxon>Mycobacteriales</taxon>
        <taxon>Mycobacteriaceae</taxon>
        <taxon>Mycolicibacterium</taxon>
    </lineage>
</organism>
<protein>
    <submittedName>
        <fullName evidence="2">DUF1761 domain-containing protein</fullName>
    </submittedName>
</protein>
<evidence type="ECO:0000313" key="3">
    <source>
        <dbReference type="Proteomes" id="UP000230551"/>
    </source>
</evidence>
<dbReference type="Proteomes" id="UP000230551">
    <property type="component" value="Unassembled WGS sequence"/>
</dbReference>
<keyword evidence="1" id="KW-0472">Membrane</keyword>
<feature type="transmembrane region" description="Helical" evidence="1">
    <location>
        <begin position="53"/>
        <end position="76"/>
    </location>
</feature>
<dbReference type="EMBL" id="PDCN02000010">
    <property type="protein sequence ID" value="PIB75372.1"/>
    <property type="molecule type" value="Genomic_DNA"/>
</dbReference>
<dbReference type="Pfam" id="PF08570">
    <property type="entry name" value="DUF1761"/>
    <property type="match status" value="1"/>
</dbReference>